<evidence type="ECO:0000313" key="2">
    <source>
        <dbReference type="EMBL" id="KRL88037.1"/>
    </source>
</evidence>
<reference evidence="2 3" key="1">
    <citation type="journal article" date="2015" name="Genome Announc.">
        <title>Expanding the biotechnology potential of lactobacilli through comparative genomics of 213 strains and associated genera.</title>
        <authorList>
            <person name="Sun Z."/>
            <person name="Harris H.M."/>
            <person name="McCann A."/>
            <person name="Guo C."/>
            <person name="Argimon S."/>
            <person name="Zhang W."/>
            <person name="Yang X."/>
            <person name="Jeffery I.B."/>
            <person name="Cooney J.C."/>
            <person name="Kagawa T.F."/>
            <person name="Liu W."/>
            <person name="Song Y."/>
            <person name="Salvetti E."/>
            <person name="Wrobel A."/>
            <person name="Rasinkangas P."/>
            <person name="Parkhill J."/>
            <person name="Rea M.C."/>
            <person name="O'Sullivan O."/>
            <person name="Ritari J."/>
            <person name="Douillard F.P."/>
            <person name="Paul Ross R."/>
            <person name="Yang R."/>
            <person name="Briner A.E."/>
            <person name="Felis G.E."/>
            <person name="de Vos W.M."/>
            <person name="Barrangou R."/>
            <person name="Klaenhammer T.R."/>
            <person name="Caufield P.W."/>
            <person name="Cui Y."/>
            <person name="Zhang H."/>
            <person name="O'Toole P.W."/>
        </authorList>
    </citation>
    <scope>NUCLEOTIDE SEQUENCE [LARGE SCALE GENOMIC DNA]</scope>
    <source>
        <strain evidence="2 3">DSM 15945</strain>
    </source>
</reference>
<gene>
    <name evidence="2" type="ORF">FC50_GL000552</name>
</gene>
<dbReference type="Proteomes" id="UP000051922">
    <property type="component" value="Unassembled WGS sequence"/>
</dbReference>
<dbReference type="PROSITE" id="PS50943">
    <property type="entry name" value="HTH_CROC1"/>
    <property type="match status" value="1"/>
</dbReference>
<dbReference type="SMART" id="SM00530">
    <property type="entry name" value="HTH_XRE"/>
    <property type="match status" value="1"/>
</dbReference>
<dbReference type="OrthoDB" id="2293551at2"/>
<accession>A0A0R1UAV8</accession>
<dbReference type="InterPro" id="IPR001387">
    <property type="entry name" value="Cro/C1-type_HTH"/>
</dbReference>
<organism evidence="2 3">
    <name type="scientific">Lacticaseibacillus pantheris DSM 15945 = JCM 12539 = NBRC 106106</name>
    <dbReference type="NCBI Taxonomy" id="1423783"/>
    <lineage>
        <taxon>Bacteria</taxon>
        <taxon>Bacillati</taxon>
        <taxon>Bacillota</taxon>
        <taxon>Bacilli</taxon>
        <taxon>Lactobacillales</taxon>
        <taxon>Lactobacillaceae</taxon>
        <taxon>Lacticaseibacillus</taxon>
    </lineage>
</organism>
<dbReference type="CDD" id="cd00093">
    <property type="entry name" value="HTH_XRE"/>
    <property type="match status" value="1"/>
</dbReference>
<dbReference type="GO" id="GO:0003677">
    <property type="term" value="F:DNA binding"/>
    <property type="evidence" value="ECO:0007669"/>
    <property type="project" value="InterPro"/>
</dbReference>
<sequence length="293" mass="33371">MPINKRFRELREEQGWSVEDLSDGIATARSVHNFEAGERDLAISKVQAMLARMGVTLRTFAVAAGKPDEELGHWQRLGTKAESPVRMKHQFEQLAVRYREHPTDVNFYQMMVMAGDYYYAAHRNLVSDAEIEHLSALLVASGSWDETQLEVLHAVMVMLPSPKVLVLTREVLQAAITMRGWNQMGYVSAWTVITRGLRVLVARRSNYAQPLMKEIDAAGMDEHLIESRFGILLLKRLGILQDEDTDEHRQAVFAMYNMLPVLQSRHMVVYFEETLMDTVGMTPGQLQEPVPQD</sequence>
<name>A0A0R1UAV8_9LACO</name>
<evidence type="ECO:0000313" key="3">
    <source>
        <dbReference type="Proteomes" id="UP000051922"/>
    </source>
</evidence>
<comment type="caution">
    <text evidence="2">The sequence shown here is derived from an EMBL/GenBank/DDBJ whole genome shotgun (WGS) entry which is preliminary data.</text>
</comment>
<dbReference type="EMBL" id="AZFJ01000009">
    <property type="protein sequence ID" value="KRL88037.1"/>
    <property type="molecule type" value="Genomic_DNA"/>
</dbReference>
<dbReference type="SUPFAM" id="SSF47413">
    <property type="entry name" value="lambda repressor-like DNA-binding domains"/>
    <property type="match status" value="1"/>
</dbReference>
<dbReference type="AlphaFoldDB" id="A0A0R1UAV8"/>
<feature type="domain" description="HTH cro/C1-type" evidence="1">
    <location>
        <begin position="7"/>
        <end position="60"/>
    </location>
</feature>
<evidence type="ECO:0000259" key="1">
    <source>
        <dbReference type="PROSITE" id="PS50943"/>
    </source>
</evidence>
<dbReference type="Gene3D" id="1.10.260.40">
    <property type="entry name" value="lambda repressor-like DNA-binding domains"/>
    <property type="match status" value="1"/>
</dbReference>
<keyword evidence="3" id="KW-1185">Reference proteome</keyword>
<dbReference type="Pfam" id="PF01381">
    <property type="entry name" value="HTH_3"/>
    <property type="match status" value="1"/>
</dbReference>
<proteinExistence type="predicted"/>
<dbReference type="PATRIC" id="fig|1423783.4.peg.572"/>
<dbReference type="InterPro" id="IPR010982">
    <property type="entry name" value="Lambda_DNA-bd_dom_sf"/>
</dbReference>
<dbReference type="RefSeq" id="WP_054651818.1">
    <property type="nucleotide sequence ID" value="NZ_AZFJ01000009.1"/>
</dbReference>
<protein>
    <recommendedName>
        <fullName evidence="1">HTH cro/C1-type domain-containing protein</fullName>
    </recommendedName>
</protein>